<feature type="compositionally biased region" description="Acidic residues" evidence="6">
    <location>
        <begin position="212"/>
        <end position="229"/>
    </location>
</feature>
<feature type="compositionally biased region" description="Polar residues" evidence="6">
    <location>
        <begin position="150"/>
        <end position="163"/>
    </location>
</feature>
<dbReference type="SMART" id="SM00297">
    <property type="entry name" value="BROMO"/>
    <property type="match status" value="1"/>
</dbReference>
<dbReference type="PRINTS" id="PR00503">
    <property type="entry name" value="BROMODOMAIN"/>
</dbReference>
<evidence type="ECO:0000256" key="4">
    <source>
        <dbReference type="ARBA" id="ARBA00023117"/>
    </source>
</evidence>
<feature type="domain" description="Bromo" evidence="7">
    <location>
        <begin position="941"/>
        <end position="1003"/>
    </location>
</feature>
<feature type="compositionally biased region" description="Polar residues" evidence="6">
    <location>
        <begin position="93"/>
        <end position="122"/>
    </location>
</feature>
<dbReference type="Proteomes" id="UP001234787">
    <property type="component" value="Unassembled WGS sequence"/>
</dbReference>
<evidence type="ECO:0000256" key="1">
    <source>
        <dbReference type="ARBA" id="ARBA00006914"/>
    </source>
</evidence>
<dbReference type="InterPro" id="IPR045199">
    <property type="entry name" value="ATAD2-like"/>
</dbReference>
<evidence type="ECO:0000256" key="3">
    <source>
        <dbReference type="ARBA" id="ARBA00022840"/>
    </source>
</evidence>
<dbReference type="Gene3D" id="1.10.8.60">
    <property type="match status" value="1"/>
</dbReference>
<name>A0AAD3NNC5_CRYJA</name>
<keyword evidence="2" id="KW-0547">Nucleotide-binding</keyword>
<dbReference type="InterPro" id="IPR036427">
    <property type="entry name" value="Bromodomain-like_sf"/>
</dbReference>
<keyword evidence="4 5" id="KW-0103">Bromodomain</keyword>
<feature type="compositionally biased region" description="Polar residues" evidence="6">
    <location>
        <begin position="1"/>
        <end position="10"/>
    </location>
</feature>
<feature type="compositionally biased region" description="Basic and acidic residues" evidence="6">
    <location>
        <begin position="230"/>
        <end position="242"/>
    </location>
</feature>
<dbReference type="Gene3D" id="1.20.920.10">
    <property type="entry name" value="Bromodomain-like"/>
    <property type="match status" value="1"/>
</dbReference>
<dbReference type="FunFam" id="1.20.920.10:FF:000037">
    <property type="entry name" value="ATPase family AAA domain-containing protein"/>
    <property type="match status" value="1"/>
</dbReference>
<dbReference type="GO" id="GO:0005524">
    <property type="term" value="F:ATP binding"/>
    <property type="evidence" value="ECO:0007669"/>
    <property type="project" value="UniProtKB-KW"/>
</dbReference>
<feature type="compositionally biased region" description="Basic and acidic residues" evidence="6">
    <location>
        <begin position="164"/>
        <end position="181"/>
    </location>
</feature>
<sequence length="1232" mass="137517">MDGKASTSPSPAKRSGESKKQKQKEKKNSQKRALRKRQNLNHSLQMYHDKHKHEHSPKLKKRCLVSASRLAEMLQPTPNLRNAAYLSVHKTAGPSNQTESMNVQSHMSTPPRSTRNRTNSVNLEDYETDNIDTEDADLMRRTYRPATIKVENNPSLDEQSSPMQEKRTRDTISLPRREGLRPRKSTIRHSSQDSEDQECTEEEDDRNKGEAGDEGEEDEVDEVEEEGEEGKEQEGRRRYALRNRTEARRFSLEKEENQRLQSPPRKVLHKGMGIKNARDARRGGSRAEKHRCAQRVDDSDDSLLVDEMDQGPVGSSSWMHVGNTNFGQQWVCGGLDMHNATAWGLKVAASGWGHQGDTFGYGGVGAQPAEPSSKGGADIQPLQVDETVSFDDIGGLSDHIDALKEMVFFPLLYPDFFANYHISPPRGVLLCGPPGTGKTLIARALACAASKAGQKVNFYMRKGADVLSKWVGEAERQLKLLFLEAQRNQPSIIFFDEIDGLAPVRSSKQEQIHNSIVSTLLALMDGLDSRGQVVLIGATNRIDAIDGALRRPGRFDREFVFSLPDCKARAEILKIHTRKWKNPLSEEIRMELAAACMGYCGADLKALCTEAAINAFREKYPQIYTSDDKFVIDLDSVKVEKHDFLEAMSTITPAAHRGATVQSRPLSPVIAPCLQGQLKIISDYISDIFYVVAKGDKKDSLNDSSRHLAKLLGFPYGSSIPFVYRPRLLLCGKEGAGLDHIGPAVLHELERFPVHCLGLPSLLSDPSARTPEEALVHIVGEARRTTPSILYLPQLQLWWETAHDQLRAVLLSILEELPSDLPLLLLATSSVPSDELDGEAASLFGRRYIYQVEKPSSDDRCRFISQLVDAVLTIPDQQVVVTPKKNVSNPELPKVPKAARGPSETELRAKVEAEEHAIRRLRMCLRDVCSRLLYEKRFSVFHYPVMDEDAPDYYAIVQNPMDITTLLQRVDNRRYLTCSAFLQDVELIPANAKAYNGDDYNGARIVSRAYALRDAILGMLSQMDPALVAFCDKIAAQGGPTRLSEDSTTNFPSNPVAQPVHITRASECLRNVQPDMNVSQSYEVLKRSKQNSDPDQGKVVAGDSDPFAEDRSQPMEIDTPGQNTLKTKCLHGSVTNEAFKGVQQCEANNQEEIMNQPEHKSSSKVPISNHLAVQIESIEDNFVKCTEGYGISELERLYALICRRVISLADANKPTIIKFLKDFSSDESNFHR</sequence>
<dbReference type="EMBL" id="BSEH01000036">
    <property type="protein sequence ID" value="GLJ56719.1"/>
    <property type="molecule type" value="Genomic_DNA"/>
</dbReference>
<dbReference type="SMART" id="SM00382">
    <property type="entry name" value="AAA"/>
    <property type="match status" value="1"/>
</dbReference>
<evidence type="ECO:0000313" key="9">
    <source>
        <dbReference type="Proteomes" id="UP001234787"/>
    </source>
</evidence>
<evidence type="ECO:0000259" key="7">
    <source>
        <dbReference type="PROSITE" id="PS50014"/>
    </source>
</evidence>
<feature type="compositionally biased region" description="Acidic residues" evidence="6">
    <location>
        <begin position="124"/>
        <end position="136"/>
    </location>
</feature>
<dbReference type="SUPFAM" id="SSF52540">
    <property type="entry name" value="P-loop containing nucleoside triphosphate hydrolases"/>
    <property type="match status" value="2"/>
</dbReference>
<feature type="region of interest" description="Disordered" evidence="6">
    <location>
        <begin position="275"/>
        <end position="300"/>
    </location>
</feature>
<keyword evidence="9" id="KW-1185">Reference proteome</keyword>
<dbReference type="FunFam" id="1.10.8.60:FF:000016">
    <property type="entry name" value="ATPase family AAA domain-containing protein 2B"/>
    <property type="match status" value="1"/>
</dbReference>
<evidence type="ECO:0000256" key="6">
    <source>
        <dbReference type="SAM" id="MobiDB-lite"/>
    </source>
</evidence>
<evidence type="ECO:0000256" key="5">
    <source>
        <dbReference type="PROSITE-ProRule" id="PRU00035"/>
    </source>
</evidence>
<dbReference type="PANTHER" id="PTHR23069">
    <property type="entry name" value="AAA DOMAIN-CONTAINING"/>
    <property type="match status" value="1"/>
</dbReference>
<accession>A0AAD3NNC5</accession>
<feature type="compositionally biased region" description="Basic residues" evidence="6">
    <location>
        <begin position="21"/>
        <end position="39"/>
    </location>
</feature>
<dbReference type="SUPFAM" id="SSF47370">
    <property type="entry name" value="Bromodomain"/>
    <property type="match status" value="1"/>
</dbReference>
<dbReference type="GO" id="GO:0042393">
    <property type="term" value="F:histone binding"/>
    <property type="evidence" value="ECO:0007669"/>
    <property type="project" value="TreeGrafter"/>
</dbReference>
<keyword evidence="3" id="KW-0067">ATP-binding</keyword>
<reference evidence="8" key="1">
    <citation type="submission" date="2022-12" db="EMBL/GenBank/DDBJ databases">
        <title>Chromosome-Level Genome Assembly of Japanese Cedar (Cryptomeriajaponica D. Don).</title>
        <authorList>
            <person name="Fujino T."/>
            <person name="Yamaguchi K."/>
            <person name="Yokoyama T."/>
            <person name="Hamanaka T."/>
            <person name="Harazono Y."/>
            <person name="Kamada H."/>
            <person name="Kobayashi W."/>
            <person name="Ujino-Ihara T."/>
            <person name="Uchiyama K."/>
            <person name="Matsumoto A."/>
            <person name="Izuno A."/>
            <person name="Tsumura Y."/>
            <person name="Toyoda A."/>
            <person name="Shigenobu S."/>
            <person name="Moriguchi Y."/>
            <person name="Ueno S."/>
            <person name="Kasahara M."/>
        </authorList>
    </citation>
    <scope>NUCLEOTIDE SEQUENCE</scope>
</reference>
<dbReference type="PROSITE" id="PS50014">
    <property type="entry name" value="BROMODOMAIN_2"/>
    <property type="match status" value="1"/>
</dbReference>
<dbReference type="GO" id="GO:0045815">
    <property type="term" value="P:transcription initiation-coupled chromatin remodeling"/>
    <property type="evidence" value="ECO:0007669"/>
    <property type="project" value="TreeGrafter"/>
</dbReference>
<comment type="similarity">
    <text evidence="1">Belongs to the AAA ATPase family.</text>
</comment>
<dbReference type="PROSITE" id="PS00674">
    <property type="entry name" value="AAA"/>
    <property type="match status" value="1"/>
</dbReference>
<feature type="compositionally biased region" description="Basic residues" evidence="6">
    <location>
        <begin position="49"/>
        <end position="59"/>
    </location>
</feature>
<dbReference type="GO" id="GO:0006337">
    <property type="term" value="P:nucleosome disassembly"/>
    <property type="evidence" value="ECO:0007669"/>
    <property type="project" value="TreeGrafter"/>
</dbReference>
<feature type="region of interest" description="Disordered" evidence="6">
    <location>
        <begin position="1"/>
        <end position="59"/>
    </location>
</feature>
<evidence type="ECO:0000256" key="2">
    <source>
        <dbReference type="ARBA" id="ARBA00022741"/>
    </source>
</evidence>
<dbReference type="GO" id="GO:0006334">
    <property type="term" value="P:nucleosome assembly"/>
    <property type="evidence" value="ECO:0007669"/>
    <property type="project" value="TreeGrafter"/>
</dbReference>
<dbReference type="AlphaFoldDB" id="A0AAD3NNC5"/>
<dbReference type="GO" id="GO:0003682">
    <property type="term" value="F:chromatin binding"/>
    <property type="evidence" value="ECO:0007669"/>
    <property type="project" value="TreeGrafter"/>
</dbReference>
<dbReference type="InterPro" id="IPR001487">
    <property type="entry name" value="Bromodomain"/>
</dbReference>
<dbReference type="InterPro" id="IPR041569">
    <property type="entry name" value="AAA_lid_3"/>
</dbReference>
<dbReference type="GO" id="GO:0016887">
    <property type="term" value="F:ATP hydrolysis activity"/>
    <property type="evidence" value="ECO:0007669"/>
    <property type="project" value="InterPro"/>
</dbReference>
<feature type="compositionally biased region" description="Basic and acidic residues" evidence="6">
    <location>
        <begin position="1086"/>
        <end position="1096"/>
    </location>
</feature>
<evidence type="ECO:0000313" key="8">
    <source>
        <dbReference type="EMBL" id="GLJ56719.1"/>
    </source>
</evidence>
<dbReference type="InterPro" id="IPR003593">
    <property type="entry name" value="AAA+_ATPase"/>
</dbReference>
<feature type="compositionally biased region" description="Basic and acidic residues" evidence="6">
    <location>
        <begin position="276"/>
        <end position="297"/>
    </location>
</feature>
<comment type="caution">
    <text evidence="8">The sequence shown here is derived from an EMBL/GenBank/DDBJ whole genome shotgun (WGS) entry which is preliminary data.</text>
</comment>
<feature type="region of interest" description="Disordered" evidence="6">
    <location>
        <begin position="92"/>
        <end position="242"/>
    </location>
</feature>
<dbReference type="FunFam" id="3.40.50.300:FF:000061">
    <property type="entry name" value="ATPase family, AAA domain-containing 2"/>
    <property type="match status" value="1"/>
</dbReference>
<dbReference type="Gene3D" id="3.40.50.300">
    <property type="entry name" value="P-loop containing nucleotide triphosphate hydrolases"/>
    <property type="match status" value="1"/>
</dbReference>
<proteinExistence type="inferred from homology"/>
<dbReference type="CDD" id="cd05528">
    <property type="entry name" value="Bromo_AAA"/>
    <property type="match status" value="1"/>
</dbReference>
<organism evidence="8 9">
    <name type="scientific">Cryptomeria japonica</name>
    <name type="common">Japanese cedar</name>
    <name type="synonym">Cupressus japonica</name>
    <dbReference type="NCBI Taxonomy" id="3369"/>
    <lineage>
        <taxon>Eukaryota</taxon>
        <taxon>Viridiplantae</taxon>
        <taxon>Streptophyta</taxon>
        <taxon>Embryophyta</taxon>
        <taxon>Tracheophyta</taxon>
        <taxon>Spermatophyta</taxon>
        <taxon>Pinopsida</taxon>
        <taxon>Pinidae</taxon>
        <taxon>Conifers II</taxon>
        <taxon>Cupressales</taxon>
        <taxon>Cupressaceae</taxon>
        <taxon>Cryptomeria</taxon>
    </lineage>
</organism>
<dbReference type="InterPro" id="IPR003959">
    <property type="entry name" value="ATPase_AAA_core"/>
</dbReference>
<feature type="region of interest" description="Disordered" evidence="6">
    <location>
        <begin position="1086"/>
        <end position="1123"/>
    </location>
</feature>
<gene>
    <name evidence="8" type="ORF">SUGI_1252780</name>
</gene>
<dbReference type="InterPro" id="IPR003960">
    <property type="entry name" value="ATPase_AAA_CS"/>
</dbReference>
<feature type="compositionally biased region" description="Acidic residues" evidence="6">
    <location>
        <begin position="193"/>
        <end position="204"/>
    </location>
</feature>
<dbReference type="InterPro" id="IPR027417">
    <property type="entry name" value="P-loop_NTPase"/>
</dbReference>
<dbReference type="PANTHER" id="PTHR23069:SF0">
    <property type="entry name" value="TAT-BINDING HOMOLOG 7"/>
    <property type="match status" value="1"/>
</dbReference>
<dbReference type="Pfam" id="PF00004">
    <property type="entry name" value="AAA"/>
    <property type="match status" value="1"/>
</dbReference>
<dbReference type="Pfam" id="PF17862">
    <property type="entry name" value="AAA_lid_3"/>
    <property type="match status" value="1"/>
</dbReference>
<protein>
    <recommendedName>
        <fullName evidence="7">Bromo domain-containing protein</fullName>
    </recommendedName>
</protein>
<dbReference type="GO" id="GO:0005634">
    <property type="term" value="C:nucleus"/>
    <property type="evidence" value="ECO:0007669"/>
    <property type="project" value="TreeGrafter"/>
</dbReference>
<dbReference type="Pfam" id="PF00439">
    <property type="entry name" value="Bromodomain"/>
    <property type="match status" value="1"/>
</dbReference>